<dbReference type="PANTHER" id="PTHR37304:SF1">
    <property type="entry name" value="MEMBRANE PROTEIN"/>
    <property type="match status" value="1"/>
</dbReference>
<keyword evidence="1" id="KW-0812">Transmembrane</keyword>
<dbReference type="Proteomes" id="UP001058860">
    <property type="component" value="Chromosome"/>
</dbReference>
<evidence type="ECO:0000313" key="3">
    <source>
        <dbReference type="Proteomes" id="UP001058860"/>
    </source>
</evidence>
<dbReference type="EMBL" id="CP088295">
    <property type="protein sequence ID" value="UUY05450.1"/>
    <property type="molecule type" value="Genomic_DNA"/>
</dbReference>
<dbReference type="PANTHER" id="PTHR37304">
    <property type="entry name" value="MEMBRANE PROTEIN-RELATED"/>
    <property type="match status" value="1"/>
</dbReference>
<name>A0ABY5PM08_9ACTN</name>
<keyword evidence="1" id="KW-0472">Membrane</keyword>
<dbReference type="InterPro" id="IPR007211">
    <property type="entry name" value="DUF378"/>
</dbReference>
<evidence type="ECO:0000256" key="1">
    <source>
        <dbReference type="SAM" id="Phobius"/>
    </source>
</evidence>
<sequence length="76" mass="8084">MIRRVEPLFVLLLIVGGLNWAMIALFDTNVVTEIFGTGTVTDIVYVLVGVAALMEIPRLLDGLGVHMGHGAHPTGA</sequence>
<gene>
    <name evidence="2" type="ORF">LRS13_07990</name>
</gene>
<accession>A0ABY5PM08</accession>
<keyword evidence="1" id="KW-1133">Transmembrane helix</keyword>
<proteinExistence type="predicted"/>
<protein>
    <submittedName>
        <fullName evidence="2">DUF378 domain-containing protein</fullName>
    </submittedName>
</protein>
<evidence type="ECO:0000313" key="2">
    <source>
        <dbReference type="EMBL" id="UUY05450.1"/>
    </source>
</evidence>
<dbReference type="RefSeq" id="WP_353865909.1">
    <property type="nucleotide sequence ID" value="NZ_CP088295.1"/>
</dbReference>
<organism evidence="2 3">
    <name type="scientific">Svornostia abyssi</name>
    <dbReference type="NCBI Taxonomy" id="2898438"/>
    <lineage>
        <taxon>Bacteria</taxon>
        <taxon>Bacillati</taxon>
        <taxon>Actinomycetota</taxon>
        <taxon>Thermoleophilia</taxon>
        <taxon>Solirubrobacterales</taxon>
        <taxon>Baekduiaceae</taxon>
        <taxon>Svornostia</taxon>
    </lineage>
</organism>
<dbReference type="Pfam" id="PF04070">
    <property type="entry name" value="DUF378"/>
    <property type="match status" value="1"/>
</dbReference>
<feature type="transmembrane region" description="Helical" evidence="1">
    <location>
        <begin position="34"/>
        <end position="54"/>
    </location>
</feature>
<reference evidence="3" key="1">
    <citation type="submission" date="2021-11" db="EMBL/GenBank/DDBJ databases">
        <title>Cultivation dependent microbiological survey of springs from the worlds oldest radium mine currently devoted to the extraction of radon-saturated water.</title>
        <authorList>
            <person name="Kapinusova G."/>
            <person name="Smrhova T."/>
            <person name="Strejcek M."/>
            <person name="Suman J."/>
            <person name="Jani K."/>
            <person name="Pajer P."/>
            <person name="Uhlik O."/>
        </authorList>
    </citation>
    <scope>NUCLEOTIDE SEQUENCE [LARGE SCALE GENOMIC DNA]</scope>
    <source>
        <strain evidence="3">J379</strain>
    </source>
</reference>
<keyword evidence="3" id="KW-1185">Reference proteome</keyword>
<feature type="transmembrane region" description="Helical" evidence="1">
    <location>
        <begin position="7"/>
        <end position="28"/>
    </location>
</feature>